<dbReference type="InterPro" id="IPR004687">
    <property type="entry name" value="LAPTM4/5"/>
</dbReference>
<feature type="signal peptide" evidence="1">
    <location>
        <begin position="1"/>
        <end position="17"/>
    </location>
</feature>
<gene>
    <name evidence="2" type="ORF">C0J50_18935</name>
</gene>
<dbReference type="Proteomes" id="UP001205998">
    <property type="component" value="Unassembled WGS sequence"/>
</dbReference>
<comment type="caution">
    <text evidence="2">The sequence shown here is derived from an EMBL/GenBank/DDBJ whole genome shotgun (WGS) entry which is preliminary data.</text>
</comment>
<feature type="chain" id="PRO_5042229668" evidence="1">
    <location>
        <begin position="18"/>
        <end position="91"/>
    </location>
</feature>
<dbReference type="GO" id="GO:0016020">
    <property type="term" value="C:membrane"/>
    <property type="evidence" value="ECO:0007669"/>
    <property type="project" value="InterPro"/>
</dbReference>
<evidence type="ECO:0000313" key="2">
    <source>
        <dbReference type="EMBL" id="KAI5621526.1"/>
    </source>
</evidence>
<reference evidence="2" key="1">
    <citation type="submission" date="2018-07" db="EMBL/GenBank/DDBJ databases">
        <title>Comparative genomics of catfishes provides insights into carnivory and benthic adaptation.</title>
        <authorList>
            <person name="Zhang Y."/>
            <person name="Wang D."/>
            <person name="Peng Z."/>
            <person name="Zheng S."/>
            <person name="Shao F."/>
            <person name="Tao W."/>
        </authorList>
    </citation>
    <scope>NUCLEOTIDE SEQUENCE</scope>
    <source>
        <strain evidence="2">Chongqing</strain>
    </source>
</reference>
<organism evidence="2 3">
    <name type="scientific">Silurus asotus</name>
    <name type="common">Amur catfish</name>
    <name type="synonym">Parasilurus asotus</name>
    <dbReference type="NCBI Taxonomy" id="30991"/>
    <lineage>
        <taxon>Eukaryota</taxon>
        <taxon>Metazoa</taxon>
        <taxon>Chordata</taxon>
        <taxon>Craniata</taxon>
        <taxon>Vertebrata</taxon>
        <taxon>Euteleostomi</taxon>
        <taxon>Actinopterygii</taxon>
        <taxon>Neopterygii</taxon>
        <taxon>Teleostei</taxon>
        <taxon>Ostariophysi</taxon>
        <taxon>Siluriformes</taxon>
        <taxon>Siluridae</taxon>
        <taxon>Silurus</taxon>
    </lineage>
</organism>
<proteinExistence type="predicted"/>
<protein>
    <submittedName>
        <fullName evidence="2">Uncharacterized protein</fullName>
    </submittedName>
</protein>
<keyword evidence="3" id="KW-1185">Reference proteome</keyword>
<name>A0AAD5AS94_SILAS</name>
<keyword evidence="1" id="KW-0732">Signal</keyword>
<evidence type="ECO:0000313" key="3">
    <source>
        <dbReference type="Proteomes" id="UP001205998"/>
    </source>
</evidence>
<dbReference type="Pfam" id="PF03821">
    <property type="entry name" value="Mtp"/>
    <property type="match status" value="1"/>
</dbReference>
<sequence>MCVMPFLLFMFLDVALSLLSLFDARFGLPGTPTYGDALRLAVYMFQVSIRCYNALKEKCNPAAEHSLVKLPSYDEALKMKSDAMPPKYQEP</sequence>
<dbReference type="AlphaFoldDB" id="A0AAD5AS94"/>
<dbReference type="EMBL" id="MU551632">
    <property type="protein sequence ID" value="KAI5621526.1"/>
    <property type="molecule type" value="Genomic_DNA"/>
</dbReference>
<accession>A0AAD5AS94</accession>
<evidence type="ECO:0000256" key="1">
    <source>
        <dbReference type="SAM" id="SignalP"/>
    </source>
</evidence>